<evidence type="ECO:0000313" key="7">
    <source>
        <dbReference type="EMBL" id="EST53492.1"/>
    </source>
</evidence>
<dbReference type="eggNOG" id="COG2301">
    <property type="taxonomic scope" value="Bacteria"/>
</dbReference>
<organism evidence="7 8">
    <name type="scientific">Brevibacillus panacihumi W25</name>
    <dbReference type="NCBI Taxonomy" id="1408254"/>
    <lineage>
        <taxon>Bacteria</taxon>
        <taxon>Bacillati</taxon>
        <taxon>Bacillota</taxon>
        <taxon>Bacilli</taxon>
        <taxon>Bacillales</taxon>
        <taxon>Paenibacillaceae</taxon>
        <taxon>Brevibacillus</taxon>
    </lineage>
</organism>
<keyword evidence="3 5" id="KW-0460">Magnesium</keyword>
<dbReference type="InterPro" id="IPR011206">
    <property type="entry name" value="Citrate_lyase_beta/mcl1/mcl2"/>
</dbReference>
<dbReference type="PIRSF" id="PIRSF015582">
    <property type="entry name" value="Cit_lyase_B"/>
    <property type="match status" value="1"/>
</dbReference>
<proteinExistence type="predicted"/>
<comment type="caution">
    <text evidence="7">The sequence shown here is derived from an EMBL/GenBank/DDBJ whole genome shotgun (WGS) entry which is preliminary data.</text>
</comment>
<dbReference type="GO" id="GO:0006107">
    <property type="term" value="P:oxaloacetate metabolic process"/>
    <property type="evidence" value="ECO:0007669"/>
    <property type="project" value="TreeGrafter"/>
</dbReference>
<accession>V6M594</accession>
<dbReference type="Proteomes" id="UP000017973">
    <property type="component" value="Unassembled WGS sequence"/>
</dbReference>
<dbReference type="InterPro" id="IPR005000">
    <property type="entry name" value="Aldolase/citrate-lyase_domain"/>
</dbReference>
<evidence type="ECO:0000259" key="6">
    <source>
        <dbReference type="Pfam" id="PF03328"/>
    </source>
</evidence>
<dbReference type="RefSeq" id="WP_023558194.1">
    <property type="nucleotide sequence ID" value="NZ_KI629785.1"/>
</dbReference>
<dbReference type="GO" id="GO:0000287">
    <property type="term" value="F:magnesium ion binding"/>
    <property type="evidence" value="ECO:0007669"/>
    <property type="project" value="TreeGrafter"/>
</dbReference>
<dbReference type="Pfam" id="PF03328">
    <property type="entry name" value="HpcH_HpaI"/>
    <property type="match status" value="1"/>
</dbReference>
<gene>
    <name evidence="7" type="ORF">T458_22070</name>
</gene>
<dbReference type="HOGENOM" id="CLU_044864_0_1_9"/>
<evidence type="ECO:0000256" key="2">
    <source>
        <dbReference type="ARBA" id="ARBA00022723"/>
    </source>
</evidence>
<dbReference type="InterPro" id="IPR040442">
    <property type="entry name" value="Pyrv_kinase-like_dom_sf"/>
</dbReference>
<dbReference type="STRING" id="1408254.T458_22070"/>
<keyword evidence="2 5" id="KW-0479">Metal-binding</keyword>
<dbReference type="SUPFAM" id="SSF51621">
    <property type="entry name" value="Phosphoenolpyruvate/pyruvate domain"/>
    <property type="match status" value="1"/>
</dbReference>
<evidence type="ECO:0000256" key="4">
    <source>
        <dbReference type="PIRSR" id="PIRSR015582-1"/>
    </source>
</evidence>
<dbReference type="EMBL" id="AYJU01000017">
    <property type="protein sequence ID" value="EST53492.1"/>
    <property type="molecule type" value="Genomic_DNA"/>
</dbReference>
<evidence type="ECO:0000256" key="3">
    <source>
        <dbReference type="ARBA" id="ARBA00022842"/>
    </source>
</evidence>
<dbReference type="Gene3D" id="3.20.20.60">
    <property type="entry name" value="Phosphoenolpyruvate-binding domains"/>
    <property type="match status" value="1"/>
</dbReference>
<feature type="domain" description="HpcH/HpaI aldolase/citrate lyase" evidence="6">
    <location>
        <begin position="13"/>
        <end position="233"/>
    </location>
</feature>
<reference evidence="7 8" key="1">
    <citation type="journal article" date="2014" name="Genome Announc.">
        <title>Draft Genome Sequence of Brevibacillus panacihumi Strain W25, a Halotolerant Hydrocarbon-Degrading Bacterium.</title>
        <authorList>
            <person name="Wang X."/>
            <person name="Jin D."/>
            <person name="Zhou L."/>
            <person name="Wu L."/>
            <person name="An W."/>
            <person name="Chen Y."/>
            <person name="Zhao L."/>
        </authorList>
    </citation>
    <scope>NUCLEOTIDE SEQUENCE [LARGE SCALE GENOMIC DNA]</scope>
    <source>
        <strain evidence="7 8">W25</strain>
    </source>
</reference>
<dbReference type="AlphaFoldDB" id="V6M594"/>
<name>V6M594_9BACL</name>
<keyword evidence="7" id="KW-0456">Lyase</keyword>
<feature type="binding site" evidence="4">
    <location>
        <position position="73"/>
    </location>
    <ligand>
        <name>substrate</name>
    </ligand>
</feature>
<evidence type="ECO:0000313" key="8">
    <source>
        <dbReference type="Proteomes" id="UP000017973"/>
    </source>
</evidence>
<comment type="cofactor">
    <cofactor evidence="1">
        <name>Mg(2+)</name>
        <dbReference type="ChEBI" id="CHEBI:18420"/>
    </cofactor>
</comment>
<keyword evidence="8" id="KW-1185">Reference proteome</keyword>
<dbReference type="PANTHER" id="PTHR32308:SF0">
    <property type="entry name" value="HPCH_HPAI ALDOLASE_CITRATE LYASE DOMAIN-CONTAINING PROTEIN"/>
    <property type="match status" value="1"/>
</dbReference>
<feature type="binding site" evidence="5">
    <location>
        <position position="162"/>
    </location>
    <ligand>
        <name>Mg(2+)</name>
        <dbReference type="ChEBI" id="CHEBI:18420"/>
    </ligand>
</feature>
<dbReference type="PANTHER" id="PTHR32308">
    <property type="entry name" value="LYASE BETA SUBUNIT, PUTATIVE (AFU_ORTHOLOGUE AFUA_4G13030)-RELATED"/>
    <property type="match status" value="1"/>
</dbReference>
<feature type="binding site" evidence="4">
    <location>
        <position position="135"/>
    </location>
    <ligand>
        <name>substrate</name>
    </ligand>
</feature>
<dbReference type="InterPro" id="IPR015813">
    <property type="entry name" value="Pyrv/PenolPyrv_kinase-like_dom"/>
</dbReference>
<feature type="binding site" evidence="5">
    <location>
        <position position="135"/>
    </location>
    <ligand>
        <name>Mg(2+)</name>
        <dbReference type="ChEBI" id="CHEBI:18420"/>
    </ligand>
</feature>
<sequence>MTIDYARNVIRRSRLIMPANVPRFVEKAFLRNADAIVLDLEDSVPDSEKIATRERIRELLPVAGKGGSDVLVRVNHTADLLLGDLEAAIWPGIDGVMLPKVESAGEVLRVEEHISTLEQKRGIRSGHVKIGIIIETAKGMLRLEEIACASARVDSLTLGAEDFSADCGIELGPETYQGMLIPRMNVLIAARACGKIPMGLMGSIATYSDADQLVKNAALAYRHGFLGASCIHPDNVEMLNQAFSPTEEDLAYAHQVIEVFEESIARGRASTKLEGKMIDIPHYEKAKLILDRANKIAQLEEKKKRSREAAIGGL</sequence>
<evidence type="ECO:0000256" key="1">
    <source>
        <dbReference type="ARBA" id="ARBA00001946"/>
    </source>
</evidence>
<evidence type="ECO:0000256" key="5">
    <source>
        <dbReference type="PIRSR" id="PIRSR015582-2"/>
    </source>
</evidence>
<dbReference type="GO" id="GO:0016829">
    <property type="term" value="F:lyase activity"/>
    <property type="evidence" value="ECO:0007669"/>
    <property type="project" value="UniProtKB-KW"/>
</dbReference>
<dbReference type="PATRIC" id="fig|1408254.3.peg.4336"/>
<protein>
    <submittedName>
        <fullName evidence="7">Citryl-CoA lyase</fullName>
    </submittedName>
</protein>